<proteinExistence type="predicted"/>
<dbReference type="PROSITE" id="PS51787">
    <property type="entry name" value="LON_N"/>
    <property type="match status" value="1"/>
</dbReference>
<evidence type="ECO:0000313" key="2">
    <source>
        <dbReference type="EMBL" id="MFC6869668.1"/>
    </source>
</evidence>
<comment type="caution">
    <text evidence="2">The sequence shown here is derived from an EMBL/GenBank/DDBJ whole genome shotgun (WGS) entry which is preliminary data.</text>
</comment>
<dbReference type="PANTHER" id="PTHR46732">
    <property type="entry name" value="ATP-DEPENDENT PROTEASE LA (LON) DOMAIN PROTEIN"/>
    <property type="match status" value="1"/>
</dbReference>
<accession>A0ABW2C3G9</accession>
<protein>
    <submittedName>
        <fullName evidence="2">LON peptidase substrate-binding domain-containing protein</fullName>
    </submittedName>
</protein>
<dbReference type="PANTHER" id="PTHR46732:SF8">
    <property type="entry name" value="ATP-DEPENDENT PROTEASE LA (LON) DOMAIN PROTEIN"/>
    <property type="match status" value="1"/>
</dbReference>
<keyword evidence="3" id="KW-1185">Reference proteome</keyword>
<organism evidence="2 3">
    <name type="scientific">Haloechinothrix salitolerans</name>
    <dbReference type="NCBI Taxonomy" id="926830"/>
    <lineage>
        <taxon>Bacteria</taxon>
        <taxon>Bacillati</taxon>
        <taxon>Actinomycetota</taxon>
        <taxon>Actinomycetes</taxon>
        <taxon>Pseudonocardiales</taxon>
        <taxon>Pseudonocardiaceae</taxon>
        <taxon>Haloechinothrix</taxon>
    </lineage>
</organism>
<feature type="domain" description="Lon N-terminal" evidence="1">
    <location>
        <begin position="16"/>
        <end position="217"/>
    </location>
</feature>
<dbReference type="InterPro" id="IPR003111">
    <property type="entry name" value="Lon_prtase_N"/>
</dbReference>
<dbReference type="SMART" id="SM00464">
    <property type="entry name" value="LON"/>
    <property type="match status" value="1"/>
</dbReference>
<dbReference type="EMBL" id="JBHSXX010000001">
    <property type="protein sequence ID" value="MFC6869668.1"/>
    <property type="molecule type" value="Genomic_DNA"/>
</dbReference>
<dbReference type="Proteomes" id="UP001596337">
    <property type="component" value="Unassembled WGS sequence"/>
</dbReference>
<evidence type="ECO:0000313" key="3">
    <source>
        <dbReference type="Proteomes" id="UP001596337"/>
    </source>
</evidence>
<dbReference type="Pfam" id="PF02190">
    <property type="entry name" value="LON_substr_bdg"/>
    <property type="match status" value="1"/>
</dbReference>
<dbReference type="RefSeq" id="WP_345397548.1">
    <property type="nucleotide sequence ID" value="NZ_BAABLA010000027.1"/>
</dbReference>
<gene>
    <name evidence="2" type="ORF">ACFQGD_21235</name>
</gene>
<dbReference type="SUPFAM" id="SSF88697">
    <property type="entry name" value="PUA domain-like"/>
    <property type="match status" value="1"/>
</dbReference>
<dbReference type="InterPro" id="IPR046336">
    <property type="entry name" value="Lon_prtase_N_sf"/>
</dbReference>
<dbReference type="InterPro" id="IPR015947">
    <property type="entry name" value="PUA-like_sf"/>
</dbReference>
<sequence length="243" mass="26371">MPADSHPDRSPPDRPTAQLPLFPLHTVLLPGVHLPLHIFEPRYRQLVDDLVRGVVPDREFGVIAIRNALVSDVDRIGQLYPVGCTAQLREVSATSSGGFDIVTTGARRFLLHELTASDTPYLMGDVEWLPDEPTLDPDGTTARTLAEAARAAHARYCEAAWHDGDWSAPPTSAAVAELAYLLAADCLLPLAEQQALLRQTDPLHRLRLVTALLSREAGFVSALRAVPVSHDELADISGAAKMN</sequence>
<name>A0ABW2C3G9_9PSEU</name>
<reference evidence="3" key="1">
    <citation type="journal article" date="2019" name="Int. J. Syst. Evol. Microbiol.">
        <title>The Global Catalogue of Microorganisms (GCM) 10K type strain sequencing project: providing services to taxonomists for standard genome sequencing and annotation.</title>
        <authorList>
            <consortium name="The Broad Institute Genomics Platform"/>
            <consortium name="The Broad Institute Genome Sequencing Center for Infectious Disease"/>
            <person name="Wu L."/>
            <person name="Ma J."/>
        </authorList>
    </citation>
    <scope>NUCLEOTIDE SEQUENCE [LARGE SCALE GENOMIC DNA]</scope>
    <source>
        <strain evidence="3">KCTC 32255</strain>
    </source>
</reference>
<evidence type="ECO:0000259" key="1">
    <source>
        <dbReference type="PROSITE" id="PS51787"/>
    </source>
</evidence>
<dbReference type="Gene3D" id="2.30.130.40">
    <property type="entry name" value="LON domain-like"/>
    <property type="match status" value="1"/>
</dbReference>